<gene>
    <name evidence="2" type="ORF">GCM10008066_06150</name>
</gene>
<evidence type="ECO:0000256" key="1">
    <source>
        <dbReference type="SAM" id="Phobius"/>
    </source>
</evidence>
<dbReference type="Proteomes" id="UP000642180">
    <property type="component" value="Unassembled WGS sequence"/>
</dbReference>
<evidence type="ECO:0000313" key="2">
    <source>
        <dbReference type="EMBL" id="GGI16875.1"/>
    </source>
</evidence>
<organism evidence="2 3">
    <name type="scientific">Oxalicibacterium faecigallinarum</name>
    <dbReference type="NCBI Taxonomy" id="573741"/>
    <lineage>
        <taxon>Bacteria</taxon>
        <taxon>Pseudomonadati</taxon>
        <taxon>Pseudomonadota</taxon>
        <taxon>Betaproteobacteria</taxon>
        <taxon>Burkholderiales</taxon>
        <taxon>Oxalobacteraceae</taxon>
        <taxon>Oxalicibacterium</taxon>
    </lineage>
</organism>
<protein>
    <submittedName>
        <fullName evidence="2">Uncharacterized protein</fullName>
    </submittedName>
</protein>
<sequence length="64" mass="7314">MPSHMVWIISLLLLGALVLAIWVIREVIASDKRKAKENAEAIIDSVQNNIRKPDRKRDRKAANH</sequence>
<keyword evidence="1" id="KW-0812">Transmembrane</keyword>
<evidence type="ECO:0000313" key="3">
    <source>
        <dbReference type="Proteomes" id="UP000642180"/>
    </source>
</evidence>
<dbReference type="EMBL" id="BMDI01000001">
    <property type="protein sequence ID" value="GGI16875.1"/>
    <property type="molecule type" value="Genomic_DNA"/>
</dbReference>
<name>A0A8J3AQC5_9BURK</name>
<keyword evidence="3" id="KW-1185">Reference proteome</keyword>
<proteinExistence type="predicted"/>
<accession>A0A8J3AQC5</accession>
<dbReference type="AlphaFoldDB" id="A0A8J3AQC5"/>
<feature type="transmembrane region" description="Helical" evidence="1">
    <location>
        <begin position="6"/>
        <end position="24"/>
    </location>
</feature>
<keyword evidence="1" id="KW-1133">Transmembrane helix</keyword>
<keyword evidence="1" id="KW-0472">Membrane</keyword>
<reference evidence="3" key="1">
    <citation type="journal article" date="2019" name="Int. J. Syst. Evol. Microbiol.">
        <title>The Global Catalogue of Microorganisms (GCM) 10K type strain sequencing project: providing services to taxonomists for standard genome sequencing and annotation.</title>
        <authorList>
            <consortium name="The Broad Institute Genomics Platform"/>
            <consortium name="The Broad Institute Genome Sequencing Center for Infectious Disease"/>
            <person name="Wu L."/>
            <person name="Ma J."/>
        </authorList>
    </citation>
    <scope>NUCLEOTIDE SEQUENCE [LARGE SCALE GENOMIC DNA]</scope>
    <source>
        <strain evidence="3">CCM 2767</strain>
    </source>
</reference>
<comment type="caution">
    <text evidence="2">The sequence shown here is derived from an EMBL/GenBank/DDBJ whole genome shotgun (WGS) entry which is preliminary data.</text>
</comment>
<dbReference type="RefSeq" id="WP_188379809.1">
    <property type="nucleotide sequence ID" value="NZ_BMDI01000001.1"/>
</dbReference>